<gene>
    <name evidence="4" type="ORF">WMY93_019761</name>
</gene>
<keyword evidence="2" id="KW-0964">Secreted</keyword>
<dbReference type="GO" id="GO:0005615">
    <property type="term" value="C:extracellular space"/>
    <property type="evidence" value="ECO:0007669"/>
    <property type="project" value="InterPro"/>
</dbReference>
<dbReference type="PANTHER" id="PTHR16776:SF3">
    <property type="entry name" value="EXTRACELLULAR MATRIX PROTEIN 1"/>
    <property type="match status" value="1"/>
</dbReference>
<comment type="caution">
    <text evidence="4">The sequence shown here is derived from an EMBL/GenBank/DDBJ whole genome shotgun (WGS) entry which is preliminary data.</text>
</comment>
<evidence type="ECO:0000256" key="2">
    <source>
        <dbReference type="ARBA" id="ARBA00022525"/>
    </source>
</evidence>
<sequence>MWSLQQVEVVELQQVEVVELQQVEVVELQQVEVVELQQVEVVELQQVEVVELQQVEVVELQQVEVVELQQVEVVELLVSMLSNSTQKENCLKSQFEEPVPFPPAPPTPENIVALCYNGNSRHRYPADSIPSSWSSHFRRRAAAIDRLENWYHFCCNASVTGTVLCCAQQAWVQALSQFCVEEYSTMTGPYDCCRHQGSARWMCFSTEPFNPSYSPTLDYIAQFTPHVEALETEPGRFSHRFDRSQRRSA</sequence>
<dbReference type="Gene3D" id="1.10.246.10">
    <property type="match status" value="1"/>
</dbReference>
<dbReference type="SUPFAM" id="SSF48552">
    <property type="entry name" value="Serum albumin-like"/>
    <property type="match status" value="1"/>
</dbReference>
<reference evidence="5" key="1">
    <citation type="submission" date="2024-04" db="EMBL/GenBank/DDBJ databases">
        <title>Salinicola lusitanus LLJ914,a marine bacterium isolated from the Okinawa Trough.</title>
        <authorList>
            <person name="Li J."/>
        </authorList>
    </citation>
    <scope>NUCLEOTIDE SEQUENCE [LARGE SCALE GENOMIC DNA]</scope>
</reference>
<accession>A0AAW0NI47</accession>
<comment type="subcellular location">
    <subcellularLocation>
        <location evidence="1">Secreted</location>
    </subcellularLocation>
</comment>
<dbReference type="GO" id="GO:0030500">
    <property type="term" value="P:regulation of bone mineralization"/>
    <property type="evidence" value="ECO:0007669"/>
    <property type="project" value="TreeGrafter"/>
</dbReference>
<organism evidence="4 5">
    <name type="scientific">Mugilogobius chulae</name>
    <name type="common">yellowstripe goby</name>
    <dbReference type="NCBI Taxonomy" id="88201"/>
    <lineage>
        <taxon>Eukaryota</taxon>
        <taxon>Metazoa</taxon>
        <taxon>Chordata</taxon>
        <taxon>Craniata</taxon>
        <taxon>Vertebrata</taxon>
        <taxon>Euteleostomi</taxon>
        <taxon>Actinopterygii</taxon>
        <taxon>Neopterygii</taxon>
        <taxon>Teleostei</taxon>
        <taxon>Neoteleostei</taxon>
        <taxon>Acanthomorphata</taxon>
        <taxon>Gobiaria</taxon>
        <taxon>Gobiiformes</taxon>
        <taxon>Gobioidei</taxon>
        <taxon>Gobiidae</taxon>
        <taxon>Gobionellinae</taxon>
        <taxon>Mugilogobius</taxon>
    </lineage>
</organism>
<keyword evidence="5" id="KW-1185">Reference proteome</keyword>
<dbReference type="AlphaFoldDB" id="A0AAW0NI47"/>
<dbReference type="Proteomes" id="UP001460270">
    <property type="component" value="Unassembled WGS sequence"/>
</dbReference>
<evidence type="ECO:0000256" key="1">
    <source>
        <dbReference type="ARBA" id="ARBA00004613"/>
    </source>
</evidence>
<dbReference type="InterPro" id="IPR008605">
    <property type="entry name" value="ECM1"/>
</dbReference>
<protein>
    <recommendedName>
        <fullName evidence="6">Extracellular matrix protein 1</fullName>
    </recommendedName>
</protein>
<dbReference type="InterPro" id="IPR020858">
    <property type="entry name" value="Serum_albumin-like"/>
</dbReference>
<proteinExistence type="predicted"/>
<evidence type="ECO:0000313" key="4">
    <source>
        <dbReference type="EMBL" id="KAK7898908.1"/>
    </source>
</evidence>
<evidence type="ECO:0008006" key="6">
    <source>
        <dbReference type="Google" id="ProtNLM"/>
    </source>
</evidence>
<evidence type="ECO:0000256" key="3">
    <source>
        <dbReference type="ARBA" id="ARBA00022737"/>
    </source>
</evidence>
<name>A0AAW0NI47_9GOBI</name>
<dbReference type="Pfam" id="PF05782">
    <property type="entry name" value="ECM1"/>
    <property type="match status" value="1"/>
</dbReference>
<evidence type="ECO:0000313" key="5">
    <source>
        <dbReference type="Proteomes" id="UP001460270"/>
    </source>
</evidence>
<dbReference type="PANTHER" id="PTHR16776">
    <property type="entry name" value="EXTRACELLULAR MATRIX PROTEIN 1"/>
    <property type="match status" value="1"/>
</dbReference>
<dbReference type="GO" id="GO:0007165">
    <property type="term" value="P:signal transduction"/>
    <property type="evidence" value="ECO:0007669"/>
    <property type="project" value="InterPro"/>
</dbReference>
<dbReference type="EMBL" id="JBBPFD010000014">
    <property type="protein sequence ID" value="KAK7898908.1"/>
    <property type="molecule type" value="Genomic_DNA"/>
</dbReference>
<keyword evidence="3" id="KW-0677">Repeat</keyword>